<evidence type="ECO:0000259" key="1">
    <source>
        <dbReference type="PROSITE" id="PS51186"/>
    </source>
</evidence>
<dbReference type="InterPro" id="IPR000182">
    <property type="entry name" value="GNAT_dom"/>
</dbReference>
<evidence type="ECO:0000313" key="3">
    <source>
        <dbReference type="Proteomes" id="UP000277811"/>
    </source>
</evidence>
<dbReference type="InterPro" id="IPR051531">
    <property type="entry name" value="N-acetyltransferase"/>
</dbReference>
<keyword evidence="3" id="KW-1185">Reference proteome</keyword>
<feature type="domain" description="N-acetyltransferase" evidence="1">
    <location>
        <begin position="12"/>
        <end position="173"/>
    </location>
</feature>
<dbReference type="EMBL" id="UPPP01000080">
    <property type="protein sequence ID" value="VBB07790.1"/>
    <property type="molecule type" value="Genomic_DNA"/>
</dbReference>
<dbReference type="RefSeq" id="WP_122628716.1">
    <property type="nucleotide sequence ID" value="NZ_UPPP01000080.1"/>
</dbReference>
<dbReference type="SUPFAM" id="SSF55729">
    <property type="entry name" value="Acyl-CoA N-acyltransferases (Nat)"/>
    <property type="match status" value="1"/>
</dbReference>
<accession>A0A498RA19</accession>
<dbReference type="PANTHER" id="PTHR43792">
    <property type="entry name" value="GNAT FAMILY, PUTATIVE (AFU_ORTHOLOGUE AFUA_3G00765)-RELATED-RELATED"/>
    <property type="match status" value="1"/>
</dbReference>
<dbReference type="OrthoDB" id="9798081at2"/>
<dbReference type="PROSITE" id="PS51186">
    <property type="entry name" value="GNAT"/>
    <property type="match status" value="1"/>
</dbReference>
<sequence length="173" mass="20168">MEQSIVIETPRLILREITIDDYLSISKILQDIEVMYAWEHAFSDKEVTDWINENIMRYNRDDYSYWAVIEKRIEKLVGVCGIIAESADNEDYIGIGYIFNKAFWHQGLAFESANACKSYAFRTLKISELTAQIRPENLSSRKVAEKLGMAVIKQFNRLYRGEQMPHLLYGCSH</sequence>
<keyword evidence="2" id="KW-0808">Transferase</keyword>
<dbReference type="Proteomes" id="UP000277811">
    <property type="component" value="Unassembled WGS sequence"/>
</dbReference>
<organism evidence="2 3">
    <name type="scientific">Lucifera butyrica</name>
    <dbReference type="NCBI Taxonomy" id="1351585"/>
    <lineage>
        <taxon>Bacteria</taxon>
        <taxon>Bacillati</taxon>
        <taxon>Bacillota</taxon>
        <taxon>Negativicutes</taxon>
        <taxon>Veillonellales</taxon>
        <taxon>Veillonellaceae</taxon>
        <taxon>Lucifera</taxon>
    </lineage>
</organism>
<dbReference type="AlphaFoldDB" id="A0A498RA19"/>
<protein>
    <submittedName>
        <fullName evidence="2">Acyl-coa n-acyltransferase</fullName>
    </submittedName>
</protein>
<dbReference type="InterPro" id="IPR016181">
    <property type="entry name" value="Acyl_CoA_acyltransferase"/>
</dbReference>
<keyword evidence="2" id="KW-0012">Acyltransferase</keyword>
<gene>
    <name evidence="2" type="ORF">LUCI_3055</name>
</gene>
<proteinExistence type="predicted"/>
<dbReference type="GO" id="GO:0016747">
    <property type="term" value="F:acyltransferase activity, transferring groups other than amino-acyl groups"/>
    <property type="evidence" value="ECO:0007669"/>
    <property type="project" value="InterPro"/>
</dbReference>
<dbReference type="Gene3D" id="3.40.630.30">
    <property type="match status" value="1"/>
</dbReference>
<reference evidence="2 3" key="1">
    <citation type="submission" date="2018-06" db="EMBL/GenBank/DDBJ databases">
        <authorList>
            <person name="Strepis N."/>
        </authorList>
    </citation>
    <scope>NUCLEOTIDE SEQUENCE [LARGE SCALE GENOMIC DNA]</scope>
    <source>
        <strain evidence="2">LUCI</strain>
    </source>
</reference>
<dbReference type="PANTHER" id="PTHR43792:SF1">
    <property type="entry name" value="N-ACETYLTRANSFERASE DOMAIN-CONTAINING PROTEIN"/>
    <property type="match status" value="1"/>
</dbReference>
<dbReference type="Pfam" id="PF13302">
    <property type="entry name" value="Acetyltransf_3"/>
    <property type="match status" value="1"/>
</dbReference>
<evidence type="ECO:0000313" key="2">
    <source>
        <dbReference type="EMBL" id="VBB07790.1"/>
    </source>
</evidence>
<name>A0A498RA19_9FIRM</name>